<protein>
    <recommendedName>
        <fullName evidence="2">EF-hand domain-containing protein</fullName>
    </recommendedName>
</protein>
<dbReference type="AlphaFoldDB" id="A0A9Q0YCZ7"/>
<dbReference type="OrthoDB" id="26525at2759"/>
<gene>
    <name evidence="3" type="ORF">HOLleu_39959</name>
</gene>
<dbReference type="Gene3D" id="1.10.238.10">
    <property type="entry name" value="EF-hand"/>
    <property type="match status" value="1"/>
</dbReference>
<keyword evidence="4" id="KW-1185">Reference proteome</keyword>
<evidence type="ECO:0000259" key="2">
    <source>
        <dbReference type="PROSITE" id="PS50222"/>
    </source>
</evidence>
<feature type="domain" description="EF-hand" evidence="2">
    <location>
        <begin position="68"/>
        <end position="103"/>
    </location>
</feature>
<dbReference type="Pfam" id="PF13499">
    <property type="entry name" value="EF-hand_7"/>
    <property type="match status" value="1"/>
</dbReference>
<dbReference type="GO" id="GO:0005509">
    <property type="term" value="F:calcium ion binding"/>
    <property type="evidence" value="ECO:0007669"/>
    <property type="project" value="InterPro"/>
</dbReference>
<dbReference type="PROSITE" id="PS00018">
    <property type="entry name" value="EF_HAND_1"/>
    <property type="match status" value="1"/>
</dbReference>
<dbReference type="SUPFAM" id="SSF47473">
    <property type="entry name" value="EF-hand"/>
    <property type="match status" value="1"/>
</dbReference>
<dbReference type="InterPro" id="IPR011992">
    <property type="entry name" value="EF-hand-dom_pair"/>
</dbReference>
<evidence type="ECO:0000313" key="4">
    <source>
        <dbReference type="Proteomes" id="UP001152320"/>
    </source>
</evidence>
<dbReference type="InterPro" id="IPR002048">
    <property type="entry name" value="EF_hand_dom"/>
</dbReference>
<keyword evidence="1" id="KW-0106">Calcium</keyword>
<comment type="caution">
    <text evidence="3">The sequence shown here is derived from an EMBL/GenBank/DDBJ whole genome shotgun (WGS) entry which is preliminary data.</text>
</comment>
<dbReference type="CDD" id="cd00051">
    <property type="entry name" value="EFh"/>
    <property type="match status" value="1"/>
</dbReference>
<reference evidence="3" key="1">
    <citation type="submission" date="2021-10" db="EMBL/GenBank/DDBJ databases">
        <title>Tropical sea cucumber genome reveals ecological adaptation and Cuvierian tubules defense mechanism.</title>
        <authorList>
            <person name="Chen T."/>
        </authorList>
    </citation>
    <scope>NUCLEOTIDE SEQUENCE</scope>
    <source>
        <strain evidence="3">Nanhai2018</strain>
        <tissue evidence="3">Muscle</tissue>
    </source>
</reference>
<dbReference type="EMBL" id="JAIZAY010000022">
    <property type="protein sequence ID" value="KAJ8020383.1"/>
    <property type="molecule type" value="Genomic_DNA"/>
</dbReference>
<proteinExistence type="predicted"/>
<name>A0A9Q0YCZ7_HOLLE</name>
<sequence length="115" mass="13418">MDQPSPYPHGISHLCSHVEPIWTSPVNTHRNIYDYPERPTSKIMFTVFDEDKNGNIDACEWMEAGMTSNVREFVRILDEIDKNKDDVLSMEEFEELHVRWKYRVLAGGTSAEEEN</sequence>
<evidence type="ECO:0000256" key="1">
    <source>
        <dbReference type="ARBA" id="ARBA00022837"/>
    </source>
</evidence>
<dbReference type="InterPro" id="IPR018247">
    <property type="entry name" value="EF_Hand_1_Ca_BS"/>
</dbReference>
<dbReference type="Proteomes" id="UP001152320">
    <property type="component" value="Chromosome 22"/>
</dbReference>
<organism evidence="3 4">
    <name type="scientific">Holothuria leucospilota</name>
    <name type="common">Black long sea cucumber</name>
    <name type="synonym">Mertensiothuria leucospilota</name>
    <dbReference type="NCBI Taxonomy" id="206669"/>
    <lineage>
        <taxon>Eukaryota</taxon>
        <taxon>Metazoa</taxon>
        <taxon>Echinodermata</taxon>
        <taxon>Eleutherozoa</taxon>
        <taxon>Echinozoa</taxon>
        <taxon>Holothuroidea</taxon>
        <taxon>Aspidochirotacea</taxon>
        <taxon>Aspidochirotida</taxon>
        <taxon>Holothuriidae</taxon>
        <taxon>Holothuria</taxon>
    </lineage>
</organism>
<accession>A0A9Q0YCZ7</accession>
<evidence type="ECO:0000313" key="3">
    <source>
        <dbReference type="EMBL" id="KAJ8020383.1"/>
    </source>
</evidence>
<dbReference type="PROSITE" id="PS50222">
    <property type="entry name" value="EF_HAND_2"/>
    <property type="match status" value="1"/>
</dbReference>